<feature type="non-terminal residue" evidence="2">
    <location>
        <position position="433"/>
    </location>
</feature>
<reference evidence="2" key="1">
    <citation type="submission" date="2022-12" db="EMBL/GenBank/DDBJ databases">
        <title>Draft genome assemblies for two species of Escallonia (Escalloniales).</title>
        <authorList>
            <person name="Chanderbali A."/>
            <person name="Dervinis C."/>
            <person name="Anghel I."/>
            <person name="Soltis D."/>
            <person name="Soltis P."/>
            <person name="Zapata F."/>
        </authorList>
    </citation>
    <scope>NUCLEOTIDE SEQUENCE</scope>
    <source>
        <strain evidence="2">UCBG92.1500</strain>
        <tissue evidence="2">Leaf</tissue>
    </source>
</reference>
<evidence type="ECO:0000256" key="1">
    <source>
        <dbReference type="SAM" id="MobiDB-lite"/>
    </source>
</evidence>
<gene>
    <name evidence="2" type="ORF">RJ640_019879</name>
</gene>
<accession>A0AA88UMI5</accession>
<evidence type="ECO:0000313" key="3">
    <source>
        <dbReference type="Proteomes" id="UP001187471"/>
    </source>
</evidence>
<proteinExistence type="predicted"/>
<keyword evidence="3" id="KW-1185">Reference proteome</keyword>
<comment type="caution">
    <text evidence="2">The sequence shown here is derived from an EMBL/GenBank/DDBJ whole genome shotgun (WGS) entry which is preliminary data.</text>
</comment>
<feature type="region of interest" description="Disordered" evidence="1">
    <location>
        <begin position="289"/>
        <end position="320"/>
    </location>
</feature>
<organism evidence="2 3">
    <name type="scientific">Escallonia rubra</name>
    <dbReference type="NCBI Taxonomy" id="112253"/>
    <lineage>
        <taxon>Eukaryota</taxon>
        <taxon>Viridiplantae</taxon>
        <taxon>Streptophyta</taxon>
        <taxon>Embryophyta</taxon>
        <taxon>Tracheophyta</taxon>
        <taxon>Spermatophyta</taxon>
        <taxon>Magnoliopsida</taxon>
        <taxon>eudicotyledons</taxon>
        <taxon>Gunneridae</taxon>
        <taxon>Pentapetalae</taxon>
        <taxon>asterids</taxon>
        <taxon>campanulids</taxon>
        <taxon>Escalloniales</taxon>
        <taxon>Escalloniaceae</taxon>
        <taxon>Escallonia</taxon>
    </lineage>
</organism>
<feature type="compositionally biased region" description="Basic residues" evidence="1">
    <location>
        <begin position="168"/>
        <end position="177"/>
    </location>
</feature>
<feature type="compositionally biased region" description="Basic and acidic residues" evidence="1">
    <location>
        <begin position="183"/>
        <end position="199"/>
    </location>
</feature>
<feature type="region of interest" description="Disordered" evidence="1">
    <location>
        <begin position="26"/>
        <end position="49"/>
    </location>
</feature>
<name>A0AA88UMI5_9ASTE</name>
<feature type="region of interest" description="Disordered" evidence="1">
    <location>
        <begin position="157"/>
        <end position="202"/>
    </location>
</feature>
<evidence type="ECO:0000313" key="2">
    <source>
        <dbReference type="EMBL" id="KAK2990599.1"/>
    </source>
</evidence>
<dbReference type="PANTHER" id="PTHR35686">
    <property type="entry name" value="KINETOCHORE PROTEIN"/>
    <property type="match status" value="1"/>
</dbReference>
<dbReference type="PANTHER" id="PTHR35686:SF1">
    <property type="entry name" value="KINETOCHORE PROTEIN"/>
    <property type="match status" value="1"/>
</dbReference>
<dbReference type="EMBL" id="JAVXUO010000638">
    <property type="protein sequence ID" value="KAK2990599.1"/>
    <property type="molecule type" value="Genomic_DNA"/>
</dbReference>
<sequence length="433" mass="48080">MGIFYLGLGFIKKVVESGGLRHERDLAQLNRQENEDSDQSISEEEDFQSDCPDNYISLGGPAEREVGINQAGLRSVEDVENPVFNNEGDLSHFPRRASTFNSDDEIIYDDEIHHLGSETIQKVFLPKSGSTCTWSAATREAEELVHLIGNVGCSSSNDVSAKANRSAKGGKGKKPKFSFHFQSRKDDHPSAVKNRDETHMSSTVFPLQEVTESVDHRNREHSMSEILEFFQEGKVEQSEICALPAEKAGRNDNCRHSIAEVQENNGLRRRDFKEGNVTKGGKTRLVLRRNASPLSDRNMDDDVTPEDFVSGPSSDDEDHRGLKLIIPEPKTKSMADQFQEALGASSLNDAGVVFALPGQPSTGLYGKLQRVMQSEKERDMEFLKSSHAEGSEWVDNGKMRPESGGRTLTVIFSSRSCSDVELEVGKLIRIHPP</sequence>
<feature type="compositionally biased region" description="Acidic residues" evidence="1">
    <location>
        <begin position="35"/>
        <end position="48"/>
    </location>
</feature>
<dbReference type="AlphaFoldDB" id="A0AA88UMI5"/>
<dbReference type="Proteomes" id="UP001187471">
    <property type="component" value="Unassembled WGS sequence"/>
</dbReference>
<protein>
    <submittedName>
        <fullName evidence="2">Uncharacterized protein</fullName>
    </submittedName>
</protein>